<feature type="compositionally biased region" description="Low complexity" evidence="1">
    <location>
        <begin position="266"/>
        <end position="277"/>
    </location>
</feature>
<dbReference type="EMBL" id="CAJPDQ010000011">
    <property type="protein sequence ID" value="CAF9916440.1"/>
    <property type="molecule type" value="Genomic_DNA"/>
</dbReference>
<name>A0A8H3F3F4_9LECA</name>
<feature type="compositionally biased region" description="Acidic residues" evidence="1">
    <location>
        <begin position="221"/>
        <end position="232"/>
    </location>
</feature>
<evidence type="ECO:0000313" key="2">
    <source>
        <dbReference type="EMBL" id="CAF9916440.1"/>
    </source>
</evidence>
<feature type="compositionally biased region" description="Polar residues" evidence="1">
    <location>
        <begin position="324"/>
        <end position="336"/>
    </location>
</feature>
<feature type="compositionally biased region" description="Basic and acidic residues" evidence="1">
    <location>
        <begin position="236"/>
        <end position="250"/>
    </location>
</feature>
<organism evidence="2 3">
    <name type="scientific">Gomphillus americanus</name>
    <dbReference type="NCBI Taxonomy" id="1940652"/>
    <lineage>
        <taxon>Eukaryota</taxon>
        <taxon>Fungi</taxon>
        <taxon>Dikarya</taxon>
        <taxon>Ascomycota</taxon>
        <taxon>Pezizomycotina</taxon>
        <taxon>Lecanoromycetes</taxon>
        <taxon>OSLEUM clade</taxon>
        <taxon>Ostropomycetidae</taxon>
        <taxon>Ostropales</taxon>
        <taxon>Graphidaceae</taxon>
        <taxon>Gomphilloideae</taxon>
        <taxon>Gomphillus</taxon>
    </lineage>
</organism>
<dbReference type="OrthoDB" id="6105938at2759"/>
<feature type="compositionally biased region" description="Acidic residues" evidence="1">
    <location>
        <begin position="278"/>
        <end position="312"/>
    </location>
</feature>
<proteinExistence type="predicted"/>
<evidence type="ECO:0000256" key="1">
    <source>
        <dbReference type="SAM" id="MobiDB-lite"/>
    </source>
</evidence>
<comment type="caution">
    <text evidence="2">The sequence shown here is derived from an EMBL/GenBank/DDBJ whole genome shotgun (WGS) entry which is preliminary data.</text>
</comment>
<feature type="region of interest" description="Disordered" evidence="1">
    <location>
        <begin position="154"/>
        <end position="342"/>
    </location>
</feature>
<feature type="compositionally biased region" description="Acidic residues" evidence="1">
    <location>
        <begin position="203"/>
        <end position="213"/>
    </location>
</feature>
<accession>A0A8H3F3F4</accession>
<gene>
    <name evidence="2" type="ORF">GOMPHAMPRED_001007</name>
</gene>
<reference evidence="2" key="1">
    <citation type="submission" date="2021-03" db="EMBL/GenBank/DDBJ databases">
        <authorList>
            <person name="Tagirdzhanova G."/>
        </authorList>
    </citation>
    <scope>NUCLEOTIDE SEQUENCE</scope>
</reference>
<dbReference type="AlphaFoldDB" id="A0A8H3F3F4"/>
<feature type="region of interest" description="Disordered" evidence="1">
    <location>
        <begin position="376"/>
        <end position="438"/>
    </location>
</feature>
<feature type="compositionally biased region" description="Acidic residues" evidence="1">
    <location>
        <begin position="177"/>
        <end position="196"/>
    </location>
</feature>
<keyword evidence="3" id="KW-1185">Reference proteome</keyword>
<evidence type="ECO:0000313" key="3">
    <source>
        <dbReference type="Proteomes" id="UP000664169"/>
    </source>
</evidence>
<dbReference type="Proteomes" id="UP000664169">
    <property type="component" value="Unassembled WGS sequence"/>
</dbReference>
<sequence>MSTTEVVPTDSSTASQEINKGILDIKNLVTCKICTRLITRINDEPSPNYTIRGIVHVLISNSAFLDDDDTPESLKAEQLQEASYLENDRLGPGGPGLFGGLFKVTFHDPIRDAADGIMRCPHCNWEVQDDYCEQCDLDFVDHFWADWSDDEDYNGEFPGMHEDDDSTLDGYDMGSEGSEEPNEEDEAFIDDGDIGTDDERIELGVFEDEDVLDTETAPLDVLDDGSSEEDGLVDNSDTRRLLQIIRDARTGSENSTIGTSESGTAESNGDSETSSESGDSEDGSEDDSEGDDEDVSEDDSEDDASSDSDDEPILQHRGGRRLGNTPSQRPASNQRFQGRRQHSNVIDLTTLPSPNLSHPRQQSSILSATEVGNIRPAAVSSSRTGTFRGEQDLDDGSGTDASLPVRPRKRERIVLSDSDGDDDPVNVQRDSRTQRRRLNRQSVTHTISGRGHQRALIGSRSSGLVIGTLPPKH</sequence>
<protein>
    <submittedName>
        <fullName evidence="2">Uncharacterized protein</fullName>
    </submittedName>
</protein>
<feature type="compositionally biased region" description="Polar residues" evidence="1">
    <location>
        <begin position="251"/>
        <end position="265"/>
    </location>
</feature>